<dbReference type="AlphaFoldDB" id="A0A2I1IM15"/>
<reference evidence="3 4" key="1">
    <citation type="submission" date="2017-12" db="EMBL/GenBank/DDBJ databases">
        <title>Phylogenetic diversity of female urinary microbiome.</title>
        <authorList>
            <person name="Thomas-White K."/>
            <person name="Wolfe A.J."/>
        </authorList>
    </citation>
    <scope>NUCLEOTIDE SEQUENCE [LARGE SCALE GENOMIC DNA]</scope>
    <source>
        <strain evidence="3 4">UMB0402</strain>
    </source>
</reference>
<dbReference type="GO" id="GO:0016740">
    <property type="term" value="F:transferase activity"/>
    <property type="evidence" value="ECO:0007669"/>
    <property type="project" value="UniProtKB-KW"/>
</dbReference>
<protein>
    <submittedName>
        <fullName evidence="3">Aminoglycoside phosphotransferase</fullName>
    </submittedName>
</protein>
<evidence type="ECO:0000256" key="1">
    <source>
        <dbReference type="SAM" id="MobiDB-lite"/>
    </source>
</evidence>
<feature type="region of interest" description="Disordered" evidence="1">
    <location>
        <begin position="316"/>
        <end position="364"/>
    </location>
</feature>
<evidence type="ECO:0000313" key="3">
    <source>
        <dbReference type="EMBL" id="PKY72132.1"/>
    </source>
</evidence>
<dbReference type="RefSeq" id="WP_070454741.1">
    <property type="nucleotide sequence ID" value="NZ_JASOXK010000003.1"/>
</dbReference>
<proteinExistence type="predicted"/>
<dbReference type="Gene3D" id="3.90.1200.10">
    <property type="match status" value="1"/>
</dbReference>
<dbReference type="InterPro" id="IPR002575">
    <property type="entry name" value="Aminoglycoside_PTrfase"/>
</dbReference>
<sequence length="384" mass="41265">MNDRDRLTLAALATAALPEREFVGVSGQAISSGDVTRVDIVDSTGKKWTVARPDSEAAGAEIIGQLSVLQLLLNFSKEGKISFQVPTPAGWAPLLEGGRAAVYPALEGASADVEAMTPALATSFAEGMCQLHTLPTTAFSAQGVPTFTAEECRNRLLADLDEAAPARVIPKRLWQRWEEMLENVSWWRFNPRFVHGAISADSVLFKAGRLSALHDFSSCHIGDPARDLSWLMAIASPEAIEAALQAYSPAKPDPHLAERAELDSELALVRWLLHGMHRKDLQIIEDARQMLRDLADLVLDNPNPRESVSAAFQSASPVLGTPVGDSTAVNTSAQPSSDESSSTPSNGEPEQKRAGEADSEAVTTVIPFEQLVAEGHAEPESDEN</sequence>
<evidence type="ECO:0000259" key="2">
    <source>
        <dbReference type="Pfam" id="PF01636"/>
    </source>
</evidence>
<feature type="domain" description="Aminoglycoside phosphotransferase" evidence="2">
    <location>
        <begin position="46"/>
        <end position="254"/>
    </location>
</feature>
<dbReference type="EMBL" id="PKKO01000004">
    <property type="protein sequence ID" value="PKY72132.1"/>
    <property type="molecule type" value="Genomic_DNA"/>
</dbReference>
<feature type="compositionally biased region" description="Low complexity" evidence="1">
    <location>
        <begin position="331"/>
        <end position="345"/>
    </location>
</feature>
<dbReference type="InterPro" id="IPR011009">
    <property type="entry name" value="Kinase-like_dom_sf"/>
</dbReference>
<evidence type="ECO:0000313" key="4">
    <source>
        <dbReference type="Proteomes" id="UP000235122"/>
    </source>
</evidence>
<comment type="caution">
    <text evidence="3">The sequence shown here is derived from an EMBL/GenBank/DDBJ whole genome shotgun (WGS) entry which is preliminary data.</text>
</comment>
<keyword evidence="3" id="KW-0808">Transferase</keyword>
<dbReference type="STRING" id="33007.HMPREF3198_00558"/>
<accession>A0A2I1IM15</accession>
<dbReference type="SUPFAM" id="SSF56112">
    <property type="entry name" value="Protein kinase-like (PK-like)"/>
    <property type="match status" value="1"/>
</dbReference>
<dbReference type="Proteomes" id="UP000235122">
    <property type="component" value="Unassembled WGS sequence"/>
</dbReference>
<name>A0A2I1IM15_9ACTO</name>
<keyword evidence="4" id="KW-1185">Reference proteome</keyword>
<gene>
    <name evidence="3" type="ORF">CYJ19_07990</name>
</gene>
<dbReference type="Pfam" id="PF01636">
    <property type="entry name" value="APH"/>
    <property type="match status" value="1"/>
</dbReference>
<organism evidence="3 4">
    <name type="scientific">Winkia neuii</name>
    <dbReference type="NCBI Taxonomy" id="33007"/>
    <lineage>
        <taxon>Bacteria</taxon>
        <taxon>Bacillati</taxon>
        <taxon>Actinomycetota</taxon>
        <taxon>Actinomycetes</taxon>
        <taxon>Actinomycetales</taxon>
        <taxon>Actinomycetaceae</taxon>
        <taxon>Winkia</taxon>
    </lineage>
</organism>